<organism evidence="4 5">
    <name type="scientific">Fluviispira multicolorata</name>
    <dbReference type="NCBI Taxonomy" id="2654512"/>
    <lineage>
        <taxon>Bacteria</taxon>
        <taxon>Pseudomonadati</taxon>
        <taxon>Bdellovibrionota</taxon>
        <taxon>Oligoflexia</taxon>
        <taxon>Silvanigrellales</taxon>
        <taxon>Silvanigrellaceae</taxon>
        <taxon>Fluviispira</taxon>
    </lineage>
</organism>
<reference evidence="4 5" key="1">
    <citation type="submission" date="2019-10" db="EMBL/GenBank/DDBJ databases">
        <title>New genus of Silvanigrellaceae.</title>
        <authorList>
            <person name="Pitt A."/>
            <person name="Hahn M.W."/>
        </authorList>
    </citation>
    <scope>NUCLEOTIDE SEQUENCE [LARGE SCALE GENOMIC DNA]</scope>
    <source>
        <strain evidence="4 5">33A1-SZDP</strain>
    </source>
</reference>
<dbReference type="GO" id="GO:1901605">
    <property type="term" value="P:alpha-amino acid metabolic process"/>
    <property type="evidence" value="ECO:0007669"/>
    <property type="project" value="UniProtKB-ARBA"/>
</dbReference>
<dbReference type="InterPro" id="IPR050214">
    <property type="entry name" value="Cys_Synth/Cystath_Beta-Synth"/>
</dbReference>
<dbReference type="SUPFAM" id="SSF53686">
    <property type="entry name" value="Tryptophan synthase beta subunit-like PLP-dependent enzymes"/>
    <property type="match status" value="1"/>
</dbReference>
<keyword evidence="2" id="KW-0663">Pyridoxal phosphate</keyword>
<dbReference type="PANTHER" id="PTHR10314">
    <property type="entry name" value="CYSTATHIONINE BETA-SYNTHASE"/>
    <property type="match status" value="1"/>
</dbReference>
<comment type="cofactor">
    <cofactor evidence="1">
        <name>pyridoxal 5'-phosphate</name>
        <dbReference type="ChEBI" id="CHEBI:597326"/>
    </cofactor>
</comment>
<protein>
    <submittedName>
        <fullName evidence="4">Pyridoxal-phosphate dependent enzyme</fullName>
    </submittedName>
</protein>
<evidence type="ECO:0000313" key="4">
    <source>
        <dbReference type="EMBL" id="KAB8028091.1"/>
    </source>
</evidence>
<proteinExistence type="predicted"/>
<dbReference type="InterPro" id="IPR001926">
    <property type="entry name" value="TrpB-like_PALP"/>
</dbReference>
<accession>A0A833N5M2</accession>
<evidence type="ECO:0000259" key="3">
    <source>
        <dbReference type="Pfam" id="PF00291"/>
    </source>
</evidence>
<dbReference type="Proteomes" id="UP000442694">
    <property type="component" value="Unassembled WGS sequence"/>
</dbReference>
<evidence type="ECO:0000313" key="5">
    <source>
        <dbReference type="Proteomes" id="UP000442694"/>
    </source>
</evidence>
<dbReference type="AlphaFoldDB" id="A0A833N5M2"/>
<comment type="caution">
    <text evidence="4">The sequence shown here is derived from an EMBL/GenBank/DDBJ whole genome shotgun (WGS) entry which is preliminary data.</text>
</comment>
<gene>
    <name evidence="4" type="ORF">GCL57_13655</name>
</gene>
<sequence length="376" mass="43041">MRTNFMSVEQAFNVDCLNIEKEKNLKYLNISNNGKIYRSYSDSILLPNIIQLEKNLFMASFQLMKLMPAKYVVEKALREERINPKYPIIETSSGTYALGLGIICAELGLPFHIISDPAIDDDLKRRLEDLGGYVQILSQALSADNPQIFRLNTLRDYLIDNPQSFWPEQYNNPENQKAYSFLAEYLIDQLGSNLTLVGSVGSGGSTCGTIKCLRENNPFNRLIGVDTFGSVLFGLNNEKRILRGLGNSILPQNLEHNLFDEVHWVSACDAYLQTRKMHSRYSTFHGPTSGAAYHVAKWVSQQNKDEKVVFIAPDTGHRYLSTVYNNQWLKEVGFFGKDLSYFPLKVKHPSEVNEEWSYINWHRKTYKETMDAKNGY</sequence>
<evidence type="ECO:0000256" key="2">
    <source>
        <dbReference type="ARBA" id="ARBA00022898"/>
    </source>
</evidence>
<keyword evidence="5" id="KW-1185">Reference proteome</keyword>
<dbReference type="InterPro" id="IPR036052">
    <property type="entry name" value="TrpB-like_PALP_sf"/>
</dbReference>
<name>A0A833N5M2_9BACT</name>
<dbReference type="Pfam" id="PF00291">
    <property type="entry name" value="PALP"/>
    <property type="match status" value="1"/>
</dbReference>
<dbReference type="Gene3D" id="3.40.50.1100">
    <property type="match status" value="2"/>
</dbReference>
<evidence type="ECO:0000256" key="1">
    <source>
        <dbReference type="ARBA" id="ARBA00001933"/>
    </source>
</evidence>
<dbReference type="EMBL" id="WFLN01000010">
    <property type="protein sequence ID" value="KAB8028091.1"/>
    <property type="molecule type" value="Genomic_DNA"/>
</dbReference>
<feature type="domain" description="Tryptophan synthase beta chain-like PALP" evidence="3">
    <location>
        <begin position="64"/>
        <end position="314"/>
    </location>
</feature>